<organism evidence="2 3">
    <name type="scientific">Dreissena polymorpha</name>
    <name type="common">Zebra mussel</name>
    <name type="synonym">Mytilus polymorpha</name>
    <dbReference type="NCBI Taxonomy" id="45954"/>
    <lineage>
        <taxon>Eukaryota</taxon>
        <taxon>Metazoa</taxon>
        <taxon>Spiralia</taxon>
        <taxon>Lophotrochozoa</taxon>
        <taxon>Mollusca</taxon>
        <taxon>Bivalvia</taxon>
        <taxon>Autobranchia</taxon>
        <taxon>Heteroconchia</taxon>
        <taxon>Euheterodonta</taxon>
        <taxon>Imparidentia</taxon>
        <taxon>Neoheterodontei</taxon>
        <taxon>Myida</taxon>
        <taxon>Dreissenoidea</taxon>
        <taxon>Dreissenidae</taxon>
        <taxon>Dreissena</taxon>
    </lineage>
</organism>
<accession>A0A9D3Z475</accession>
<keyword evidence="1" id="KW-1133">Transmembrane helix</keyword>
<evidence type="ECO:0000313" key="2">
    <source>
        <dbReference type="EMBL" id="KAH3711547.1"/>
    </source>
</evidence>
<keyword evidence="3" id="KW-1185">Reference proteome</keyword>
<sequence length="82" mass="9536">MLCPQLRPPENYGKQTFAWIMASVFPSIFLGLLVVQTWKPCPATRFFLAPYIVCVCSQLFLYCYEMKTYRSLPYTPANKEDV</sequence>
<reference evidence="2" key="1">
    <citation type="journal article" date="2019" name="bioRxiv">
        <title>The Genome of the Zebra Mussel, Dreissena polymorpha: A Resource for Invasive Species Research.</title>
        <authorList>
            <person name="McCartney M.A."/>
            <person name="Auch B."/>
            <person name="Kono T."/>
            <person name="Mallez S."/>
            <person name="Zhang Y."/>
            <person name="Obille A."/>
            <person name="Becker A."/>
            <person name="Abrahante J.E."/>
            <person name="Garbe J."/>
            <person name="Badalamenti J.P."/>
            <person name="Herman A."/>
            <person name="Mangelson H."/>
            <person name="Liachko I."/>
            <person name="Sullivan S."/>
            <person name="Sone E.D."/>
            <person name="Koren S."/>
            <person name="Silverstein K.A.T."/>
            <person name="Beckman K.B."/>
            <person name="Gohl D.M."/>
        </authorList>
    </citation>
    <scope>NUCLEOTIDE SEQUENCE</scope>
    <source>
        <strain evidence="2">Duluth1</strain>
        <tissue evidence="2">Whole animal</tissue>
    </source>
</reference>
<reference evidence="2" key="2">
    <citation type="submission" date="2020-11" db="EMBL/GenBank/DDBJ databases">
        <authorList>
            <person name="McCartney M.A."/>
            <person name="Auch B."/>
            <person name="Kono T."/>
            <person name="Mallez S."/>
            <person name="Becker A."/>
            <person name="Gohl D.M."/>
            <person name="Silverstein K.A.T."/>
            <person name="Koren S."/>
            <person name="Bechman K.B."/>
            <person name="Herman A."/>
            <person name="Abrahante J.E."/>
            <person name="Garbe J."/>
        </authorList>
    </citation>
    <scope>NUCLEOTIDE SEQUENCE</scope>
    <source>
        <strain evidence="2">Duluth1</strain>
        <tissue evidence="2">Whole animal</tissue>
    </source>
</reference>
<proteinExistence type="predicted"/>
<feature type="transmembrane region" description="Helical" evidence="1">
    <location>
        <begin position="16"/>
        <end position="35"/>
    </location>
</feature>
<name>A0A9D3Z475_DREPO</name>
<dbReference type="EMBL" id="JAIWYP010000014">
    <property type="protein sequence ID" value="KAH3711547.1"/>
    <property type="molecule type" value="Genomic_DNA"/>
</dbReference>
<dbReference type="Proteomes" id="UP000828390">
    <property type="component" value="Unassembled WGS sequence"/>
</dbReference>
<comment type="caution">
    <text evidence="2">The sequence shown here is derived from an EMBL/GenBank/DDBJ whole genome shotgun (WGS) entry which is preliminary data.</text>
</comment>
<evidence type="ECO:0000256" key="1">
    <source>
        <dbReference type="SAM" id="Phobius"/>
    </source>
</evidence>
<keyword evidence="1" id="KW-0812">Transmembrane</keyword>
<dbReference type="AlphaFoldDB" id="A0A9D3Z475"/>
<keyword evidence="1" id="KW-0472">Membrane</keyword>
<evidence type="ECO:0000313" key="3">
    <source>
        <dbReference type="Proteomes" id="UP000828390"/>
    </source>
</evidence>
<protein>
    <submittedName>
        <fullName evidence="2">Uncharacterized protein</fullName>
    </submittedName>
</protein>
<gene>
    <name evidence="2" type="ORF">DPMN_071217</name>
</gene>
<feature type="transmembrane region" description="Helical" evidence="1">
    <location>
        <begin position="47"/>
        <end position="64"/>
    </location>
</feature>